<dbReference type="Proteomes" id="UP001501433">
    <property type="component" value="Unassembled WGS sequence"/>
</dbReference>
<sequence>MLIISCADKKSEKQTSEFDKVLGIENVVTLNFLVSDFENDFLKRQYPNLDTENAYRQFLTELRDEKTENWKRISEKARNKFKSSDLRLEMYEFPDSVWIIENSSMDKIESDSLEYIKHPVPYIKSRYKYTNPDGTTEYTFARGNSFELTPNSNFDSIINREMNSPNFNYIGKYLRALESIKDKGEFHKEFYETKKNAGFLFPESTARVMLNYDIDLNDKLNRKIIVLELAY</sequence>
<reference evidence="2" key="1">
    <citation type="journal article" date="2019" name="Int. J. Syst. Evol. Microbiol.">
        <title>The Global Catalogue of Microorganisms (GCM) 10K type strain sequencing project: providing services to taxonomists for standard genome sequencing and annotation.</title>
        <authorList>
            <consortium name="The Broad Institute Genomics Platform"/>
            <consortium name="The Broad Institute Genome Sequencing Center for Infectious Disease"/>
            <person name="Wu L."/>
            <person name="Ma J."/>
        </authorList>
    </citation>
    <scope>NUCLEOTIDE SEQUENCE [LARGE SCALE GENOMIC DNA]</scope>
    <source>
        <strain evidence="2">JCM 18325</strain>
    </source>
</reference>
<protein>
    <recommendedName>
        <fullName evidence="3">Lipoprotein</fullName>
    </recommendedName>
</protein>
<proteinExistence type="predicted"/>
<organism evidence="1 2">
    <name type="scientific">Litoribaculum gwangyangense</name>
    <dbReference type="NCBI Taxonomy" id="1130722"/>
    <lineage>
        <taxon>Bacteria</taxon>
        <taxon>Pseudomonadati</taxon>
        <taxon>Bacteroidota</taxon>
        <taxon>Flavobacteriia</taxon>
        <taxon>Flavobacteriales</taxon>
        <taxon>Flavobacteriaceae</taxon>
        <taxon>Litoribaculum</taxon>
    </lineage>
</organism>
<accession>A0ABP9CVG5</accession>
<name>A0ABP9CVG5_9FLAO</name>
<dbReference type="EMBL" id="BAABJW010000005">
    <property type="protein sequence ID" value="GAA4817102.1"/>
    <property type="molecule type" value="Genomic_DNA"/>
</dbReference>
<keyword evidence="2" id="KW-1185">Reference proteome</keyword>
<evidence type="ECO:0000313" key="1">
    <source>
        <dbReference type="EMBL" id="GAA4817102.1"/>
    </source>
</evidence>
<evidence type="ECO:0008006" key="3">
    <source>
        <dbReference type="Google" id="ProtNLM"/>
    </source>
</evidence>
<comment type="caution">
    <text evidence="1">The sequence shown here is derived from an EMBL/GenBank/DDBJ whole genome shotgun (WGS) entry which is preliminary data.</text>
</comment>
<gene>
    <name evidence="1" type="ORF">GCM10023330_27180</name>
</gene>
<evidence type="ECO:0000313" key="2">
    <source>
        <dbReference type="Proteomes" id="UP001501433"/>
    </source>
</evidence>